<feature type="transmembrane region" description="Helical" evidence="1">
    <location>
        <begin position="52"/>
        <end position="71"/>
    </location>
</feature>
<evidence type="ECO:0000313" key="3">
    <source>
        <dbReference type="Proteomes" id="UP000678276"/>
    </source>
</evidence>
<proteinExistence type="predicted"/>
<keyword evidence="1" id="KW-0472">Membrane</keyword>
<organism evidence="2 3">
    <name type="scientific">Jiella mangrovi</name>
    <dbReference type="NCBI Taxonomy" id="2821407"/>
    <lineage>
        <taxon>Bacteria</taxon>
        <taxon>Pseudomonadati</taxon>
        <taxon>Pseudomonadota</taxon>
        <taxon>Alphaproteobacteria</taxon>
        <taxon>Hyphomicrobiales</taxon>
        <taxon>Aurantimonadaceae</taxon>
        <taxon>Jiella</taxon>
    </lineage>
</organism>
<evidence type="ECO:0000256" key="1">
    <source>
        <dbReference type="SAM" id="Phobius"/>
    </source>
</evidence>
<protein>
    <submittedName>
        <fullName evidence="2">Uncharacterized protein</fullName>
    </submittedName>
</protein>
<keyword evidence="3" id="KW-1185">Reference proteome</keyword>
<name>A0ABS4BHE9_9HYPH</name>
<dbReference type="Proteomes" id="UP000678276">
    <property type="component" value="Unassembled WGS sequence"/>
</dbReference>
<dbReference type="RefSeq" id="WP_209594654.1">
    <property type="nucleotide sequence ID" value="NZ_JAGJCF010000006.1"/>
</dbReference>
<accession>A0ABS4BHE9</accession>
<keyword evidence="1" id="KW-1133">Transmembrane helix</keyword>
<comment type="caution">
    <text evidence="2">The sequence shown here is derived from an EMBL/GenBank/DDBJ whole genome shotgun (WGS) entry which is preliminary data.</text>
</comment>
<reference evidence="2 3" key="1">
    <citation type="submission" date="2021-04" db="EMBL/GenBank/DDBJ databases">
        <title>Whole genome sequence of Jiella sp. KSK16Y-1.</title>
        <authorList>
            <person name="Tuo L."/>
        </authorList>
    </citation>
    <scope>NUCLEOTIDE SEQUENCE [LARGE SCALE GENOMIC DNA]</scope>
    <source>
        <strain evidence="2 3">KSK16Y-1</strain>
    </source>
</reference>
<sequence length="118" mass="12767">MMSSLVSNLRPILQPNPASSWLIKSKSWARNLGISDELVSSEFSVSKVVPQIIAPVAAIACFYSLLESLFYSNLCPIVCMGGFGSVNADDAILYPVTIISLSVTLIIAVWVFVRDEAV</sequence>
<dbReference type="EMBL" id="JAGJCF010000006">
    <property type="protein sequence ID" value="MBP0616166.1"/>
    <property type="molecule type" value="Genomic_DNA"/>
</dbReference>
<keyword evidence="1" id="KW-0812">Transmembrane</keyword>
<evidence type="ECO:0000313" key="2">
    <source>
        <dbReference type="EMBL" id="MBP0616166.1"/>
    </source>
</evidence>
<gene>
    <name evidence="2" type="ORF">J6595_11285</name>
</gene>
<feature type="transmembrane region" description="Helical" evidence="1">
    <location>
        <begin position="91"/>
        <end position="113"/>
    </location>
</feature>